<dbReference type="PROSITE" id="PS50222">
    <property type="entry name" value="EF_HAND_2"/>
    <property type="match status" value="3"/>
</dbReference>
<dbReference type="RefSeq" id="XP_009017113.1">
    <property type="nucleotide sequence ID" value="XM_009018865.1"/>
</dbReference>
<dbReference type="SMART" id="SM00054">
    <property type="entry name" value="EFh"/>
    <property type="match status" value="3"/>
</dbReference>
<dbReference type="EnsemblMetazoa" id="HelroT185556">
    <property type="protein sequence ID" value="HelroP185556"/>
    <property type="gene ID" value="HelroG185556"/>
</dbReference>
<dbReference type="GeneID" id="20210192"/>
<keyword evidence="3" id="KW-0479">Metal-binding</keyword>
<dbReference type="OrthoDB" id="191686at2759"/>
<feature type="domain" description="EF-hand" evidence="7">
    <location>
        <begin position="96"/>
        <end position="131"/>
    </location>
</feature>
<reference evidence="10" key="1">
    <citation type="submission" date="2012-12" db="EMBL/GenBank/DDBJ databases">
        <authorList>
            <person name="Hellsten U."/>
            <person name="Grimwood J."/>
            <person name="Chapman J.A."/>
            <person name="Shapiro H."/>
            <person name="Aerts A."/>
            <person name="Otillar R.P."/>
            <person name="Terry A.Y."/>
            <person name="Boore J.L."/>
            <person name="Simakov O."/>
            <person name="Marletaz F."/>
            <person name="Cho S.-J."/>
            <person name="Edsinger-Gonzales E."/>
            <person name="Havlak P."/>
            <person name="Kuo D.-H."/>
            <person name="Larsson T."/>
            <person name="Lv J."/>
            <person name="Arendt D."/>
            <person name="Savage R."/>
            <person name="Osoegawa K."/>
            <person name="de Jong P."/>
            <person name="Lindberg D.R."/>
            <person name="Seaver E.C."/>
            <person name="Weisblat D.A."/>
            <person name="Putnam N.H."/>
            <person name="Grigoriev I.V."/>
            <person name="Rokhsar D.S."/>
        </authorList>
    </citation>
    <scope>NUCLEOTIDE SEQUENCE</scope>
</reference>
<evidence type="ECO:0000313" key="9">
    <source>
        <dbReference type="EnsemblMetazoa" id="HelroP185556"/>
    </source>
</evidence>
<reference evidence="9" key="3">
    <citation type="submission" date="2015-06" db="UniProtKB">
        <authorList>
            <consortium name="EnsemblMetazoa"/>
        </authorList>
    </citation>
    <scope>IDENTIFICATION</scope>
</reference>
<evidence type="ECO:0000256" key="2">
    <source>
        <dbReference type="ARBA" id="ARBA00022707"/>
    </source>
</evidence>
<keyword evidence="2" id="KW-0519">Myristate</keyword>
<dbReference type="STRING" id="6412.T1FMZ3"/>
<keyword evidence="5" id="KW-0106">Calcium</keyword>
<name>T1FMZ3_HELRO</name>
<dbReference type="Gene3D" id="1.10.238.10">
    <property type="entry name" value="EF-hand"/>
    <property type="match status" value="1"/>
</dbReference>
<dbReference type="eggNOG" id="KOG0044">
    <property type="taxonomic scope" value="Eukaryota"/>
</dbReference>
<protein>
    <recommendedName>
        <fullName evidence="7">EF-hand domain-containing protein</fullName>
    </recommendedName>
</protein>
<dbReference type="AlphaFoldDB" id="T1FMZ3"/>
<dbReference type="HOGENOM" id="CLU_072366_1_0_1"/>
<dbReference type="GO" id="GO:0005509">
    <property type="term" value="F:calcium ion binding"/>
    <property type="evidence" value="ECO:0000318"/>
    <property type="project" value="GO_Central"/>
</dbReference>
<dbReference type="InterPro" id="IPR028846">
    <property type="entry name" value="Recoverin"/>
</dbReference>
<dbReference type="OMA" id="HTHIALN"/>
<feature type="domain" description="EF-hand" evidence="7">
    <location>
        <begin position="60"/>
        <end position="95"/>
    </location>
</feature>
<feature type="domain" description="EF-hand" evidence="7">
    <location>
        <begin position="144"/>
        <end position="179"/>
    </location>
</feature>
<dbReference type="InParanoid" id="T1FMZ3"/>
<keyword evidence="6" id="KW-0449">Lipoprotein</keyword>
<evidence type="ECO:0000313" key="10">
    <source>
        <dbReference type="Proteomes" id="UP000015101"/>
    </source>
</evidence>
<evidence type="ECO:0000256" key="3">
    <source>
        <dbReference type="ARBA" id="ARBA00022723"/>
    </source>
</evidence>
<dbReference type="PROSITE" id="PS00018">
    <property type="entry name" value="EF_HAND_1"/>
    <property type="match status" value="3"/>
</dbReference>
<sequence length="189" mass="21492">MGKKSSKMKQEDIEDLKALTQFTDEEIHEWYKGFIRDCPSGELTVTEFKKIYAQFFPSGDASKFSEHVFRTFDVNNDQTIDFKEFLCALSITSRGSVEQKLRWAFKMYDQDGNGSISKGEMLEIVSAIFCMIGESNKHLDDGKSAEQRTEKIFQEMDKNHDGSLSLEEFVEGAKKDPSIVQILQGGMIG</sequence>
<organism evidence="9 10">
    <name type="scientific">Helobdella robusta</name>
    <name type="common">Californian leech</name>
    <dbReference type="NCBI Taxonomy" id="6412"/>
    <lineage>
        <taxon>Eukaryota</taxon>
        <taxon>Metazoa</taxon>
        <taxon>Spiralia</taxon>
        <taxon>Lophotrochozoa</taxon>
        <taxon>Annelida</taxon>
        <taxon>Clitellata</taxon>
        <taxon>Hirudinea</taxon>
        <taxon>Rhynchobdellida</taxon>
        <taxon>Glossiphoniidae</taxon>
        <taxon>Helobdella</taxon>
    </lineage>
</organism>
<dbReference type="Pfam" id="PF13499">
    <property type="entry name" value="EF-hand_7"/>
    <property type="match status" value="1"/>
</dbReference>
<evidence type="ECO:0000256" key="5">
    <source>
        <dbReference type="ARBA" id="ARBA00022837"/>
    </source>
</evidence>
<dbReference type="Proteomes" id="UP000015101">
    <property type="component" value="Unassembled WGS sequence"/>
</dbReference>
<keyword evidence="10" id="KW-1185">Reference proteome</keyword>
<proteinExistence type="inferred from homology"/>
<evidence type="ECO:0000313" key="8">
    <source>
        <dbReference type="EMBL" id="ESO04534.1"/>
    </source>
</evidence>
<dbReference type="SUPFAM" id="SSF47473">
    <property type="entry name" value="EF-hand"/>
    <property type="match status" value="1"/>
</dbReference>
<evidence type="ECO:0000259" key="7">
    <source>
        <dbReference type="PROSITE" id="PS50222"/>
    </source>
</evidence>
<dbReference type="EMBL" id="KB096457">
    <property type="protein sequence ID" value="ESO04534.1"/>
    <property type="molecule type" value="Genomic_DNA"/>
</dbReference>
<dbReference type="PANTHER" id="PTHR23055:SF178">
    <property type="entry name" value="NEUROCALCIN HOMOLOG"/>
    <property type="match status" value="1"/>
</dbReference>
<dbReference type="InterPro" id="IPR002048">
    <property type="entry name" value="EF_hand_dom"/>
</dbReference>
<comment type="similarity">
    <text evidence="1">Belongs to the recoverin family.</text>
</comment>
<dbReference type="CDD" id="cd00051">
    <property type="entry name" value="EFh"/>
    <property type="match status" value="2"/>
</dbReference>
<dbReference type="FunFam" id="1.10.238.10:FF:000009">
    <property type="entry name" value="Visinin-like protein 1"/>
    <property type="match status" value="1"/>
</dbReference>
<dbReference type="PANTHER" id="PTHR23055">
    <property type="entry name" value="CALCIUM BINDING PROTEINS"/>
    <property type="match status" value="1"/>
</dbReference>
<dbReference type="EMBL" id="AMQM01004098">
    <property type="status" value="NOT_ANNOTATED_CDS"/>
    <property type="molecule type" value="Genomic_DNA"/>
</dbReference>
<dbReference type="PRINTS" id="PR00450">
    <property type="entry name" value="RECOVERIN"/>
</dbReference>
<dbReference type="Pfam" id="PF13833">
    <property type="entry name" value="EF-hand_8"/>
    <property type="match status" value="1"/>
</dbReference>
<dbReference type="KEGG" id="hro:HELRODRAFT_185556"/>
<gene>
    <name evidence="9" type="primary">20210192</name>
    <name evidence="8" type="ORF">HELRODRAFT_185556</name>
</gene>
<dbReference type="InterPro" id="IPR018247">
    <property type="entry name" value="EF_Hand_1_Ca_BS"/>
</dbReference>
<evidence type="ECO:0000256" key="6">
    <source>
        <dbReference type="ARBA" id="ARBA00023288"/>
    </source>
</evidence>
<keyword evidence="4" id="KW-0677">Repeat</keyword>
<dbReference type="CTD" id="20210192"/>
<dbReference type="GO" id="GO:0009966">
    <property type="term" value="P:regulation of signal transduction"/>
    <property type="evidence" value="ECO:0000318"/>
    <property type="project" value="GO_Central"/>
</dbReference>
<evidence type="ECO:0000256" key="1">
    <source>
        <dbReference type="ARBA" id="ARBA00006049"/>
    </source>
</evidence>
<reference evidence="8 10" key="2">
    <citation type="journal article" date="2013" name="Nature">
        <title>Insights into bilaterian evolution from three spiralian genomes.</title>
        <authorList>
            <person name="Simakov O."/>
            <person name="Marletaz F."/>
            <person name="Cho S.J."/>
            <person name="Edsinger-Gonzales E."/>
            <person name="Havlak P."/>
            <person name="Hellsten U."/>
            <person name="Kuo D.H."/>
            <person name="Larsson T."/>
            <person name="Lv J."/>
            <person name="Arendt D."/>
            <person name="Savage R."/>
            <person name="Osoegawa K."/>
            <person name="de Jong P."/>
            <person name="Grimwood J."/>
            <person name="Chapman J.A."/>
            <person name="Shapiro H."/>
            <person name="Aerts A."/>
            <person name="Otillar R.P."/>
            <person name="Terry A.Y."/>
            <person name="Boore J.L."/>
            <person name="Grigoriev I.V."/>
            <person name="Lindberg D.R."/>
            <person name="Seaver E.C."/>
            <person name="Weisblat D.A."/>
            <person name="Putnam N.H."/>
            <person name="Rokhsar D.S."/>
        </authorList>
    </citation>
    <scope>NUCLEOTIDE SEQUENCE</scope>
</reference>
<dbReference type="InterPro" id="IPR011992">
    <property type="entry name" value="EF-hand-dom_pair"/>
</dbReference>
<accession>T1FMZ3</accession>
<evidence type="ECO:0000256" key="4">
    <source>
        <dbReference type="ARBA" id="ARBA00022737"/>
    </source>
</evidence>